<gene>
    <name evidence="1" type="ORF">PECAL_4P20200</name>
</gene>
<dbReference type="Proteomes" id="UP000789595">
    <property type="component" value="Unassembled WGS sequence"/>
</dbReference>
<dbReference type="EMBL" id="CAKKNE010000004">
    <property type="protein sequence ID" value="CAH0374721.1"/>
    <property type="molecule type" value="Genomic_DNA"/>
</dbReference>
<comment type="caution">
    <text evidence="1">The sequence shown here is derived from an EMBL/GenBank/DDBJ whole genome shotgun (WGS) entry which is preliminary data.</text>
</comment>
<name>A0A8J2SPN8_9STRA</name>
<evidence type="ECO:0000313" key="2">
    <source>
        <dbReference type="Proteomes" id="UP000789595"/>
    </source>
</evidence>
<evidence type="ECO:0000313" key="1">
    <source>
        <dbReference type="EMBL" id="CAH0374721.1"/>
    </source>
</evidence>
<sequence>MSTITVPEGAAPGATLRVTTSNGPVDIVVPPGATPGTQLPVPMPAQQPLIQQPFRQMMYRVQPAPMEIVENTSAFGAVVHTLKGEVKKEGCCPSITGGCRTEQNVLTLFEGGIQAQSMDTDCFGLYSHTYVNVIPKHTIIAVDVDSKQACTQCNPLNCKPWCCCANSVVHFKVKKDPSMNMVWWMDETNVYLKMSGIADSHILFDYVYGVLAKSGVSDRAHNLAHMMAGGLCDKADVTLDLGFSA</sequence>
<keyword evidence="2" id="KW-1185">Reference proteome</keyword>
<organism evidence="1 2">
    <name type="scientific">Pelagomonas calceolata</name>
    <dbReference type="NCBI Taxonomy" id="35677"/>
    <lineage>
        <taxon>Eukaryota</taxon>
        <taxon>Sar</taxon>
        <taxon>Stramenopiles</taxon>
        <taxon>Ochrophyta</taxon>
        <taxon>Pelagophyceae</taxon>
        <taxon>Pelagomonadales</taxon>
        <taxon>Pelagomonadaceae</taxon>
        <taxon>Pelagomonas</taxon>
    </lineage>
</organism>
<proteinExistence type="predicted"/>
<accession>A0A8J2SPN8</accession>
<protein>
    <submittedName>
        <fullName evidence="1">Uncharacterized protein</fullName>
    </submittedName>
</protein>
<reference evidence="1" key="1">
    <citation type="submission" date="2021-11" db="EMBL/GenBank/DDBJ databases">
        <authorList>
            <consortium name="Genoscope - CEA"/>
            <person name="William W."/>
        </authorList>
    </citation>
    <scope>NUCLEOTIDE SEQUENCE</scope>
</reference>
<dbReference type="AlphaFoldDB" id="A0A8J2SPN8"/>